<organism evidence="1 2">
    <name type="scientific">Dermatophagoides farinae</name>
    <name type="common">American house dust mite</name>
    <dbReference type="NCBI Taxonomy" id="6954"/>
    <lineage>
        <taxon>Eukaryota</taxon>
        <taxon>Metazoa</taxon>
        <taxon>Ecdysozoa</taxon>
        <taxon>Arthropoda</taxon>
        <taxon>Chelicerata</taxon>
        <taxon>Arachnida</taxon>
        <taxon>Acari</taxon>
        <taxon>Acariformes</taxon>
        <taxon>Sarcoptiformes</taxon>
        <taxon>Astigmata</taxon>
        <taxon>Psoroptidia</taxon>
        <taxon>Analgoidea</taxon>
        <taxon>Pyroglyphidae</taxon>
        <taxon>Dermatophagoidinae</taxon>
        <taxon>Dermatophagoides</taxon>
    </lineage>
</organism>
<proteinExistence type="predicted"/>
<name>A0A922KZU6_DERFA</name>
<gene>
    <name evidence="1" type="ORF">DERF_011015</name>
</gene>
<reference evidence="1" key="2">
    <citation type="journal article" date="2022" name="Res Sq">
        <title>Comparative Genomics Reveals Insights into the Divergent Evolution of Astigmatic Mites and Household Pest Adaptations.</title>
        <authorList>
            <person name="Xiong Q."/>
            <person name="Wan A.T.-Y."/>
            <person name="Liu X.-Y."/>
            <person name="Fung C.S.-H."/>
            <person name="Xiao X."/>
            <person name="Malainual N."/>
            <person name="Hou J."/>
            <person name="Wang L."/>
            <person name="Wang M."/>
            <person name="Yang K."/>
            <person name="Cui Y."/>
            <person name="Leung E."/>
            <person name="Nong W."/>
            <person name="Shin S.-K."/>
            <person name="Au S."/>
            <person name="Jeong K.Y."/>
            <person name="Chew F.T."/>
            <person name="Hui J."/>
            <person name="Leung T.F."/>
            <person name="Tungtrongchitr A."/>
            <person name="Zhong N."/>
            <person name="Liu Z."/>
            <person name="Tsui S."/>
        </authorList>
    </citation>
    <scope>NUCLEOTIDE SEQUENCE</scope>
    <source>
        <strain evidence="1">Derf</strain>
        <tissue evidence="1">Whole organism</tissue>
    </source>
</reference>
<reference evidence="1" key="1">
    <citation type="submission" date="2013-05" db="EMBL/GenBank/DDBJ databases">
        <authorList>
            <person name="Yim A.K.Y."/>
            <person name="Chan T.F."/>
            <person name="Ji K.M."/>
            <person name="Liu X.Y."/>
            <person name="Zhou J.W."/>
            <person name="Li R.Q."/>
            <person name="Yang K.Y."/>
            <person name="Li J."/>
            <person name="Li M."/>
            <person name="Law P.T.W."/>
            <person name="Wu Y.L."/>
            <person name="Cai Z.L."/>
            <person name="Qin H."/>
            <person name="Bao Y."/>
            <person name="Leung R.K.K."/>
            <person name="Ng P.K.S."/>
            <person name="Zou J."/>
            <person name="Zhong X.J."/>
            <person name="Ran P.X."/>
            <person name="Zhong N.S."/>
            <person name="Liu Z.G."/>
            <person name="Tsui S.K.W."/>
        </authorList>
    </citation>
    <scope>NUCLEOTIDE SEQUENCE</scope>
    <source>
        <strain evidence="1">Derf</strain>
        <tissue evidence="1">Whole organism</tissue>
    </source>
</reference>
<evidence type="ECO:0000313" key="2">
    <source>
        <dbReference type="Proteomes" id="UP000790347"/>
    </source>
</evidence>
<accession>A0A922KZU6</accession>
<evidence type="ECO:0000313" key="1">
    <source>
        <dbReference type="EMBL" id="KAH9506273.1"/>
    </source>
</evidence>
<comment type="caution">
    <text evidence="1">The sequence shown here is derived from an EMBL/GenBank/DDBJ whole genome shotgun (WGS) entry which is preliminary data.</text>
</comment>
<sequence length="92" mass="10669">MQILLNFDTQFFNENPSPTAISQTLSLSVVVNNLSISYKNYQKPSPYEENEQIEVAIKASLQDHDNHDYNDDDCQIIENESMMEKQQPEKDN</sequence>
<dbReference type="EMBL" id="ASGP02000005">
    <property type="protein sequence ID" value="KAH9506273.1"/>
    <property type="molecule type" value="Genomic_DNA"/>
</dbReference>
<keyword evidence="2" id="KW-1185">Reference proteome</keyword>
<protein>
    <submittedName>
        <fullName evidence="1">Uncharacterized protein</fullName>
    </submittedName>
</protein>
<dbReference type="AlphaFoldDB" id="A0A922KZU6"/>
<dbReference type="Proteomes" id="UP000790347">
    <property type="component" value="Unassembled WGS sequence"/>
</dbReference>